<dbReference type="AlphaFoldDB" id="A0A4R6T9W6"/>
<dbReference type="OrthoDB" id="1139121at2"/>
<evidence type="ECO:0000313" key="2">
    <source>
        <dbReference type="Proteomes" id="UP000295390"/>
    </source>
</evidence>
<organism evidence="1 2">
    <name type="scientific">Tenacibaculum caenipelagi</name>
    <dbReference type="NCBI Taxonomy" id="1325435"/>
    <lineage>
        <taxon>Bacteria</taxon>
        <taxon>Pseudomonadati</taxon>
        <taxon>Bacteroidota</taxon>
        <taxon>Flavobacteriia</taxon>
        <taxon>Flavobacteriales</taxon>
        <taxon>Flavobacteriaceae</taxon>
        <taxon>Tenacibaculum</taxon>
    </lineage>
</organism>
<proteinExistence type="predicted"/>
<reference evidence="1 2" key="1">
    <citation type="submission" date="2019-03" db="EMBL/GenBank/DDBJ databases">
        <title>Genomic Encyclopedia of Type Strains, Phase III (KMG-III): the genomes of soil and plant-associated and newly described type strains.</title>
        <authorList>
            <person name="Whitman W."/>
        </authorList>
    </citation>
    <scope>NUCLEOTIDE SEQUENCE [LARGE SCALE GENOMIC DNA]</scope>
    <source>
        <strain evidence="1 2">CECT 8283</strain>
    </source>
</reference>
<dbReference type="Proteomes" id="UP000295390">
    <property type="component" value="Unassembled WGS sequence"/>
</dbReference>
<accession>A0A4R6T9W6</accession>
<dbReference type="EMBL" id="SNYH01000007">
    <property type="protein sequence ID" value="TDQ21963.1"/>
    <property type="molecule type" value="Genomic_DNA"/>
</dbReference>
<sequence length="146" mass="17416">MKTTKTQLKFVEWFSAEDMHLASKQWLSELTFLKDEQLFFEDLIRKYIFELIAPDQFNKTTKIVESLSSSRKKTDELIKIVQAHERGLEVMVDGVDQVIEEEVYKNEHRRLIIEVNEFLKEYQGLKETLFDTIKKIAKSEKKRLNE</sequence>
<keyword evidence="2" id="KW-1185">Reference proteome</keyword>
<evidence type="ECO:0000313" key="1">
    <source>
        <dbReference type="EMBL" id="TDQ21963.1"/>
    </source>
</evidence>
<gene>
    <name evidence="1" type="ORF">DFQ07_3060</name>
</gene>
<name>A0A4R6T9W6_9FLAO</name>
<comment type="caution">
    <text evidence="1">The sequence shown here is derived from an EMBL/GenBank/DDBJ whole genome shotgun (WGS) entry which is preliminary data.</text>
</comment>
<protein>
    <submittedName>
        <fullName evidence="1">Uncharacterized protein</fullName>
    </submittedName>
</protein>
<dbReference type="RefSeq" id="WP_133538037.1">
    <property type="nucleotide sequence ID" value="NZ_SNYH01000007.1"/>
</dbReference>